<dbReference type="RefSeq" id="WP_165487660.1">
    <property type="nucleotide sequence ID" value="NZ_CAJPCR010000035.1"/>
</dbReference>
<accession>A0ABD4UE56</accession>
<proteinExistence type="predicted"/>
<dbReference type="AlphaFoldDB" id="A0ABD4UE56"/>
<organism evidence="1 2">
    <name type="scientific">Burkholderia cenocepacia</name>
    <dbReference type="NCBI Taxonomy" id="95486"/>
    <lineage>
        <taxon>Bacteria</taxon>
        <taxon>Pseudomonadati</taxon>
        <taxon>Pseudomonadota</taxon>
        <taxon>Betaproteobacteria</taxon>
        <taxon>Burkholderiales</taxon>
        <taxon>Burkholderiaceae</taxon>
        <taxon>Burkholderia</taxon>
        <taxon>Burkholderia cepacia complex</taxon>
    </lineage>
</organism>
<protein>
    <submittedName>
        <fullName evidence="1">Uncharacterized protein</fullName>
    </submittedName>
</protein>
<reference evidence="1 2" key="2">
    <citation type="journal article" date="2017" name="Front. Microbiol.">
        <title>Genomics Reveals a Unique Clone of Burkholderia cenocepacia Harboring an Actively Excising Novel Genomic Island.</title>
        <authorList>
            <person name="Patil P.P."/>
            <person name="Mali S."/>
            <person name="Midha S."/>
            <person name="Gautam V."/>
            <person name="Dash L."/>
            <person name="Kumar S."/>
            <person name="Shastri J."/>
            <person name="Singhal L."/>
            <person name="Patil P.B."/>
        </authorList>
    </citation>
    <scope>NUCLEOTIDE SEQUENCE [LARGE SCALE GENOMIC DNA]</scope>
    <source>
        <strain evidence="1 2">BC-19</strain>
    </source>
</reference>
<dbReference type="EMBL" id="JYMX02000010">
    <property type="protein sequence ID" value="MCW3712648.1"/>
    <property type="molecule type" value="Genomic_DNA"/>
</dbReference>
<comment type="caution">
    <text evidence="1">The sequence shown here is derived from an EMBL/GenBank/DDBJ whole genome shotgun (WGS) entry which is preliminary data.</text>
</comment>
<sequence length="130" mass="15067">MLVADSKVDYVDWNINPVVLENCLTERFPLGFPGWLMRTMQALIGTLQLLRHGSMHVDPKALAEAPDARAIVRRHPHGISPRGHIYAVRFRHAFSYSFVGEVNPSRLLRFDGKRHRLFLRRLARFESTLY</sequence>
<reference evidence="1 2" key="1">
    <citation type="journal article" date="2017" name="Front. Microbiol.">
        <title>Genomics reveals a unique clone of Burkholderia cenocepacia harbouring an actively excising novel genomic island.</title>
        <authorList>
            <person name="Patil P."/>
            <person name="Mali S."/>
            <person name="Midha S."/>
            <person name="Gautam V."/>
            <person name="Dash L."/>
            <person name="Kumar S."/>
            <person name="Shastri J."/>
            <person name="Singhal L."/>
            <person name="Patil P.B."/>
        </authorList>
    </citation>
    <scope>NUCLEOTIDE SEQUENCE [LARGE SCALE GENOMIC DNA]</scope>
    <source>
        <strain evidence="1 2">BC-19</strain>
    </source>
</reference>
<gene>
    <name evidence="1" type="ORF">UE95_015270</name>
</gene>
<evidence type="ECO:0000313" key="1">
    <source>
        <dbReference type="EMBL" id="MCW3712648.1"/>
    </source>
</evidence>
<evidence type="ECO:0000313" key="2">
    <source>
        <dbReference type="Proteomes" id="UP000191686"/>
    </source>
</evidence>
<dbReference type="Proteomes" id="UP000191686">
    <property type="component" value="Unassembled WGS sequence"/>
</dbReference>
<name>A0ABD4UE56_9BURK</name>